<dbReference type="eggNOG" id="ENOG5033849">
    <property type="taxonomic scope" value="Bacteria"/>
</dbReference>
<evidence type="ECO:0008006" key="4">
    <source>
        <dbReference type="Google" id="ProtNLM"/>
    </source>
</evidence>
<dbReference type="GeneID" id="43684317"/>
<evidence type="ECO:0000313" key="2">
    <source>
        <dbReference type="EMBL" id="KGK12424.1"/>
    </source>
</evidence>
<reference evidence="2 3" key="1">
    <citation type="submission" date="2014-04" db="EMBL/GenBank/DDBJ databases">
        <title>Genome sequencing of Vibrio navarrensis strains.</title>
        <authorList>
            <person name="Gladney L.M."/>
            <person name="Katz L.S."/>
            <person name="Marino-Ramirez L."/>
            <person name="Jordan I.K."/>
        </authorList>
    </citation>
    <scope>NUCLEOTIDE SEQUENCE [LARGE SCALE GENOMIC DNA]</scope>
    <source>
        <strain evidence="2 3">ATCC 51183</strain>
    </source>
</reference>
<dbReference type="EMBL" id="JMCG01000001">
    <property type="protein sequence ID" value="KGK12424.1"/>
    <property type="molecule type" value="Genomic_DNA"/>
</dbReference>
<evidence type="ECO:0000256" key="1">
    <source>
        <dbReference type="SAM" id="SignalP"/>
    </source>
</evidence>
<evidence type="ECO:0000313" key="3">
    <source>
        <dbReference type="Proteomes" id="UP000029994"/>
    </source>
</evidence>
<keyword evidence="1" id="KW-0732">Signal</keyword>
<keyword evidence="3" id="KW-1185">Reference proteome</keyword>
<proteinExistence type="predicted"/>
<dbReference type="NCBIfam" id="NF040519">
    <property type="entry name" value="Sbal_3080_fam"/>
    <property type="match status" value="1"/>
</dbReference>
<dbReference type="RefSeq" id="WP_039428551.1">
    <property type="nucleotide sequence ID" value="NZ_CP061845.1"/>
</dbReference>
<dbReference type="PROSITE" id="PS51257">
    <property type="entry name" value="PROKAR_LIPOPROTEIN"/>
    <property type="match status" value="1"/>
</dbReference>
<protein>
    <recommendedName>
        <fullName evidence="4">Lipoprotein</fullName>
    </recommendedName>
</protein>
<name>A0A099LWS1_9VIBR</name>
<gene>
    <name evidence="2" type="ORF">EA26_14370</name>
</gene>
<accession>A0A099LWS1</accession>
<feature type="signal peptide" evidence="1">
    <location>
        <begin position="1"/>
        <end position="18"/>
    </location>
</feature>
<dbReference type="Proteomes" id="UP000029994">
    <property type="component" value="Unassembled WGS sequence"/>
</dbReference>
<comment type="caution">
    <text evidence="2">The sequence shown here is derived from an EMBL/GenBank/DDBJ whole genome shotgun (WGS) entry which is preliminary data.</text>
</comment>
<sequence length="155" mass="17363">MYKKIIILGLPVLLAACAAPKYTAEAISGENQSKEITIVKDDATREIFLDSMQEWCLDTAHKCTVVSDGTPPKSSELTLTYVSRWSWDFRTFIADAQVKAYKNNEKVGEVEFKVPNSASTDKWGDDKKRIITMMDILFGKQTVSEAQSKIKSGEM</sequence>
<feature type="chain" id="PRO_5001958383" description="Lipoprotein" evidence="1">
    <location>
        <begin position="19"/>
        <end position="155"/>
    </location>
</feature>
<organism evidence="2 3">
    <name type="scientific">Vibrio navarrensis</name>
    <dbReference type="NCBI Taxonomy" id="29495"/>
    <lineage>
        <taxon>Bacteria</taxon>
        <taxon>Pseudomonadati</taxon>
        <taxon>Pseudomonadota</taxon>
        <taxon>Gammaproteobacteria</taxon>
        <taxon>Vibrionales</taxon>
        <taxon>Vibrionaceae</taxon>
        <taxon>Vibrio</taxon>
    </lineage>
</organism>
<dbReference type="AlphaFoldDB" id="A0A099LWS1"/>